<reference evidence="3" key="1">
    <citation type="submission" date="2023-07" db="EMBL/GenBank/DDBJ databases">
        <authorList>
            <person name="Stuckert A."/>
        </authorList>
    </citation>
    <scope>NUCLEOTIDE SEQUENCE</scope>
</reference>
<gene>
    <name evidence="3" type="ORF">RIMI_LOCUS12699336</name>
</gene>
<dbReference type="PANTHER" id="PTHR11092">
    <property type="entry name" value="SUGAR NUCLEOTIDE EPIMERASE RELATED"/>
    <property type="match status" value="1"/>
</dbReference>
<dbReference type="CDD" id="cd05242">
    <property type="entry name" value="SDR_a8"/>
    <property type="match status" value="1"/>
</dbReference>
<dbReference type="EMBL" id="CAUEEQ010030485">
    <property type="protein sequence ID" value="CAJ0949670.1"/>
    <property type="molecule type" value="Genomic_DNA"/>
</dbReference>
<dbReference type="NCBIfam" id="TIGR01777">
    <property type="entry name" value="yfcH"/>
    <property type="match status" value="1"/>
</dbReference>
<evidence type="ECO:0000259" key="2">
    <source>
        <dbReference type="Pfam" id="PF08338"/>
    </source>
</evidence>
<feature type="domain" description="NAD-dependent epimerase/dehydratase" evidence="1">
    <location>
        <begin position="256"/>
        <end position="469"/>
    </location>
</feature>
<comment type="caution">
    <text evidence="3">The sequence shown here is derived from an EMBL/GenBank/DDBJ whole genome shotgun (WGS) entry which is preliminary data.</text>
</comment>
<dbReference type="Proteomes" id="UP001176940">
    <property type="component" value="Unassembled WGS sequence"/>
</dbReference>
<feature type="domain" description="DUF1731" evidence="2">
    <location>
        <begin position="499"/>
        <end position="546"/>
    </location>
</feature>
<dbReference type="Pfam" id="PF08338">
    <property type="entry name" value="DUF1731"/>
    <property type="match status" value="1"/>
</dbReference>
<accession>A0ABN9LSP9</accession>
<evidence type="ECO:0000259" key="1">
    <source>
        <dbReference type="Pfam" id="PF01370"/>
    </source>
</evidence>
<dbReference type="SUPFAM" id="SSF51735">
    <property type="entry name" value="NAD(P)-binding Rossmann-fold domains"/>
    <property type="match status" value="1"/>
</dbReference>
<dbReference type="InterPro" id="IPR010099">
    <property type="entry name" value="SDR39U1"/>
</dbReference>
<evidence type="ECO:0000313" key="3">
    <source>
        <dbReference type="EMBL" id="CAJ0949670.1"/>
    </source>
</evidence>
<name>A0ABN9LSP9_9NEOB</name>
<dbReference type="InterPro" id="IPR001509">
    <property type="entry name" value="Epimerase_deHydtase"/>
</dbReference>
<dbReference type="Pfam" id="PF01370">
    <property type="entry name" value="Epimerase"/>
    <property type="match status" value="1"/>
</dbReference>
<keyword evidence="4" id="KW-1185">Reference proteome</keyword>
<dbReference type="PANTHER" id="PTHR11092:SF0">
    <property type="entry name" value="EPIMERASE FAMILY PROTEIN SDR39U1"/>
    <property type="match status" value="1"/>
</dbReference>
<dbReference type="InterPro" id="IPR013549">
    <property type="entry name" value="DUF1731"/>
</dbReference>
<dbReference type="Gene3D" id="3.40.50.720">
    <property type="entry name" value="NAD(P)-binding Rossmann-like Domain"/>
    <property type="match status" value="1"/>
</dbReference>
<dbReference type="InterPro" id="IPR036291">
    <property type="entry name" value="NAD(P)-bd_dom_sf"/>
</dbReference>
<evidence type="ECO:0008006" key="5">
    <source>
        <dbReference type="Google" id="ProtNLM"/>
    </source>
</evidence>
<evidence type="ECO:0000313" key="4">
    <source>
        <dbReference type="Proteomes" id="UP001176940"/>
    </source>
</evidence>
<proteinExistence type="predicted"/>
<protein>
    <recommendedName>
        <fullName evidence="5">DUF1731 domain-containing protein</fullName>
    </recommendedName>
</protein>
<sequence length="548" mass="61566">MWLNKEVRQAINSKKKAFALLKQDGTIEALKNYREKNTLSKKLIKAAKKETEKHIAKESKTNPKLFFNYINSKRIKTENVGPLKNSEERMVVDDEEKANILNTFFSTVFTVENEMLGEIPRNNENPILRVTNLTQEEVRNRLNKIKIDKSPGPDGIHPRVLRELTTGSVPQDWRIANVVPIFKKGSKSEPGNYRPVSLTSIVGKIFEGFLRDVILDYLNENNCLTPYQHGFMRNRSCQTNLISFYEEVSYRLDHGGGSGFIGQSFYKLLKSRGHQVTIISRQPGQQKITWMFSKKGLPPCHAVVNLSGENVMNPLKRWTEQFKQEVIGSRIETTRIISQAISKSPNPPHTWVVLTGVGYYPSSNTQQYSEDSPGGNADFLSRLVRDWEGAAELCATEGKPVTQLVKVRTGAVLGRNGGPFPKMLWPFRFCLGGVLGSGKQPFPWIHIEDLCRLLCYTIEQEGKVGSILNAVSPSAVTDTNADFTRVLSKALGRPAFLFTPDFAVQLLFGSDRAPMLLEGPRVVPQRTLKSGFSFLYPNLDSALAQLLS</sequence>
<organism evidence="3 4">
    <name type="scientific">Ranitomeya imitator</name>
    <name type="common">mimic poison frog</name>
    <dbReference type="NCBI Taxonomy" id="111125"/>
    <lineage>
        <taxon>Eukaryota</taxon>
        <taxon>Metazoa</taxon>
        <taxon>Chordata</taxon>
        <taxon>Craniata</taxon>
        <taxon>Vertebrata</taxon>
        <taxon>Euteleostomi</taxon>
        <taxon>Amphibia</taxon>
        <taxon>Batrachia</taxon>
        <taxon>Anura</taxon>
        <taxon>Neobatrachia</taxon>
        <taxon>Hyloidea</taxon>
        <taxon>Dendrobatidae</taxon>
        <taxon>Dendrobatinae</taxon>
        <taxon>Ranitomeya</taxon>
    </lineage>
</organism>